<evidence type="ECO:0000313" key="4">
    <source>
        <dbReference type="WBParaSite" id="ACRNAN_Path_874.g3359.t1"/>
    </source>
</evidence>
<name>A0A914CE80_9BILA</name>
<dbReference type="Proteomes" id="UP000887540">
    <property type="component" value="Unplaced"/>
</dbReference>
<keyword evidence="1" id="KW-0175">Coiled coil</keyword>
<evidence type="ECO:0000256" key="2">
    <source>
        <dbReference type="SAM" id="MobiDB-lite"/>
    </source>
</evidence>
<organism evidence="3 4">
    <name type="scientific">Acrobeloides nanus</name>
    <dbReference type="NCBI Taxonomy" id="290746"/>
    <lineage>
        <taxon>Eukaryota</taxon>
        <taxon>Metazoa</taxon>
        <taxon>Ecdysozoa</taxon>
        <taxon>Nematoda</taxon>
        <taxon>Chromadorea</taxon>
        <taxon>Rhabditida</taxon>
        <taxon>Tylenchina</taxon>
        <taxon>Cephalobomorpha</taxon>
        <taxon>Cephaloboidea</taxon>
        <taxon>Cephalobidae</taxon>
        <taxon>Acrobeloides</taxon>
    </lineage>
</organism>
<dbReference type="AlphaFoldDB" id="A0A914CE80"/>
<accession>A0A914CE80</accession>
<reference evidence="4" key="1">
    <citation type="submission" date="2022-11" db="UniProtKB">
        <authorList>
            <consortium name="WormBaseParasite"/>
        </authorList>
    </citation>
    <scope>IDENTIFICATION</scope>
</reference>
<sequence>MYSSKNYHLRKLFLALHRSATTKTHDWIFFQRAMISSPSGGPRKEPPRAYDGSEAFPEYEFSKDSFSPSNELGYNPDAEYIKSKMKHQPGDEPLLVQPNPRMKPPPALPKEEYVDETMEQLKAMGEYVLDAEKELENEREKSLEEKNLNATYDPLVEYIREKEKEEISAEQNQYQGIKNIAKNLGFLEENDLLKQNSAAAKSKDPLAEKVTSTNKK</sequence>
<evidence type="ECO:0000256" key="1">
    <source>
        <dbReference type="SAM" id="Coils"/>
    </source>
</evidence>
<proteinExistence type="predicted"/>
<feature type="region of interest" description="Disordered" evidence="2">
    <location>
        <begin position="85"/>
        <end position="109"/>
    </location>
</feature>
<protein>
    <submittedName>
        <fullName evidence="4">Uncharacterized protein</fullName>
    </submittedName>
</protein>
<keyword evidence="3" id="KW-1185">Reference proteome</keyword>
<evidence type="ECO:0000313" key="3">
    <source>
        <dbReference type="Proteomes" id="UP000887540"/>
    </source>
</evidence>
<feature type="coiled-coil region" evidence="1">
    <location>
        <begin position="121"/>
        <end position="180"/>
    </location>
</feature>
<dbReference type="WBParaSite" id="ACRNAN_Path_874.g3359.t1">
    <property type="protein sequence ID" value="ACRNAN_Path_874.g3359.t1"/>
    <property type="gene ID" value="ACRNAN_Path_874.g3359"/>
</dbReference>